<feature type="transmembrane region" description="Helical" evidence="7">
    <location>
        <begin position="42"/>
        <end position="63"/>
    </location>
</feature>
<evidence type="ECO:0000313" key="10">
    <source>
        <dbReference type="Proteomes" id="UP001232343"/>
    </source>
</evidence>
<name>A0ABU0DA62_9BACI</name>
<evidence type="ECO:0000256" key="6">
    <source>
        <dbReference type="ARBA" id="ARBA00023136"/>
    </source>
</evidence>
<accession>A0ABU0DA62</accession>
<keyword evidence="3" id="KW-1003">Cell membrane</keyword>
<dbReference type="PANTHER" id="PTHR43744:SF8">
    <property type="entry name" value="SN-GLYCEROL-3-PHOSPHATE TRANSPORT SYSTEM PERMEASE PROTEIN UGPE"/>
    <property type="match status" value="1"/>
</dbReference>
<comment type="subcellular location">
    <subcellularLocation>
        <location evidence="1 7">Cell membrane</location>
        <topology evidence="1 7">Multi-pass membrane protein</topology>
    </subcellularLocation>
</comment>
<keyword evidence="5 7" id="KW-1133">Transmembrane helix</keyword>
<dbReference type="Pfam" id="PF00528">
    <property type="entry name" value="BPD_transp_1"/>
    <property type="match status" value="1"/>
</dbReference>
<dbReference type="Proteomes" id="UP001232343">
    <property type="component" value="Unassembled WGS sequence"/>
</dbReference>
<evidence type="ECO:0000256" key="4">
    <source>
        <dbReference type="ARBA" id="ARBA00022692"/>
    </source>
</evidence>
<comment type="caution">
    <text evidence="9">The sequence shown here is derived from an EMBL/GenBank/DDBJ whole genome shotgun (WGS) entry which is preliminary data.</text>
</comment>
<comment type="similarity">
    <text evidence="7">Belongs to the binding-protein-dependent transport system permease family.</text>
</comment>
<organism evidence="9 10">
    <name type="scientific">Lederbergia wuyishanensis</name>
    <dbReference type="NCBI Taxonomy" id="1347903"/>
    <lineage>
        <taxon>Bacteria</taxon>
        <taxon>Bacillati</taxon>
        <taxon>Bacillota</taxon>
        <taxon>Bacilli</taxon>
        <taxon>Bacillales</taxon>
        <taxon>Bacillaceae</taxon>
        <taxon>Lederbergia</taxon>
    </lineage>
</organism>
<dbReference type="InterPro" id="IPR000515">
    <property type="entry name" value="MetI-like"/>
</dbReference>
<keyword evidence="4 7" id="KW-0812">Transmembrane</keyword>
<keyword evidence="10" id="KW-1185">Reference proteome</keyword>
<feature type="transmembrane region" description="Helical" evidence="7">
    <location>
        <begin position="229"/>
        <end position="252"/>
    </location>
</feature>
<dbReference type="EMBL" id="JAUSUO010000015">
    <property type="protein sequence ID" value="MDQ0345291.1"/>
    <property type="molecule type" value="Genomic_DNA"/>
</dbReference>
<gene>
    <name evidence="9" type="ORF">J2S14_004147</name>
</gene>
<feature type="transmembrane region" description="Helical" evidence="7">
    <location>
        <begin position="182"/>
        <end position="208"/>
    </location>
</feature>
<evidence type="ECO:0000256" key="2">
    <source>
        <dbReference type="ARBA" id="ARBA00022448"/>
    </source>
</evidence>
<keyword evidence="9" id="KW-0762">Sugar transport</keyword>
<evidence type="ECO:0000256" key="5">
    <source>
        <dbReference type="ARBA" id="ARBA00022989"/>
    </source>
</evidence>
<dbReference type="PROSITE" id="PS50928">
    <property type="entry name" value="ABC_TM1"/>
    <property type="match status" value="1"/>
</dbReference>
<keyword evidence="2 7" id="KW-0813">Transport</keyword>
<dbReference type="SUPFAM" id="SSF161098">
    <property type="entry name" value="MetI-like"/>
    <property type="match status" value="1"/>
</dbReference>
<feature type="transmembrane region" description="Helical" evidence="7">
    <location>
        <begin position="134"/>
        <end position="156"/>
    </location>
</feature>
<sequence length="336" mass="37932">MERTVLEEKSIAIKKVNARKERHFSIPFEKIKSMAWTLVRSVLIIGLSFVILYPIILKVSIAFKHKSDLYDPNVMYIPRHFTLENFKYVMESMNYFKVVWNSFLLSGSTMLLTTISCALVGYGFARFKFRGNNILFALVILTILVPPQTIMVPTYLQYRNFDVFGIIGLFNGGEGIKLLGTFWPFIISSATAMGLKAGLFIFIFRQFFKGVPREIEEAALVDGAGVFKIFFRIMLPNAIPAIITVMLFSFVWQWNDTYFTTMFLESASVISSQVQIAGATIASKLTAASGSGQIDPFYLSMLVNTSVLLAITPLIVLYMFVQRHFVESVERTGIVG</sequence>
<reference evidence="9 10" key="1">
    <citation type="submission" date="2023-07" db="EMBL/GenBank/DDBJ databases">
        <title>Genomic Encyclopedia of Type Strains, Phase IV (KMG-IV): sequencing the most valuable type-strain genomes for metagenomic binning, comparative biology and taxonomic classification.</title>
        <authorList>
            <person name="Goeker M."/>
        </authorList>
    </citation>
    <scope>NUCLEOTIDE SEQUENCE [LARGE SCALE GENOMIC DNA]</scope>
    <source>
        <strain evidence="9 10">DSM 27848</strain>
    </source>
</reference>
<proteinExistence type="inferred from homology"/>
<evidence type="ECO:0000256" key="1">
    <source>
        <dbReference type="ARBA" id="ARBA00004651"/>
    </source>
</evidence>
<dbReference type="InterPro" id="IPR035906">
    <property type="entry name" value="MetI-like_sf"/>
</dbReference>
<evidence type="ECO:0000313" key="9">
    <source>
        <dbReference type="EMBL" id="MDQ0345291.1"/>
    </source>
</evidence>
<feature type="transmembrane region" description="Helical" evidence="7">
    <location>
        <begin position="98"/>
        <end position="122"/>
    </location>
</feature>
<dbReference type="Gene3D" id="1.10.3720.10">
    <property type="entry name" value="MetI-like"/>
    <property type="match status" value="1"/>
</dbReference>
<protein>
    <submittedName>
        <fullName evidence="9">Multiple sugar transport system permease protein</fullName>
    </submittedName>
</protein>
<dbReference type="PANTHER" id="PTHR43744">
    <property type="entry name" value="ABC TRANSPORTER PERMEASE PROTEIN MG189-RELATED-RELATED"/>
    <property type="match status" value="1"/>
</dbReference>
<feature type="transmembrane region" description="Helical" evidence="7">
    <location>
        <begin position="297"/>
        <end position="321"/>
    </location>
</feature>
<dbReference type="CDD" id="cd06261">
    <property type="entry name" value="TM_PBP2"/>
    <property type="match status" value="1"/>
</dbReference>
<feature type="domain" description="ABC transmembrane type-1" evidence="8">
    <location>
        <begin position="99"/>
        <end position="320"/>
    </location>
</feature>
<evidence type="ECO:0000259" key="8">
    <source>
        <dbReference type="PROSITE" id="PS50928"/>
    </source>
</evidence>
<dbReference type="RefSeq" id="WP_244683530.1">
    <property type="nucleotide sequence ID" value="NZ_JALIRM010000019.1"/>
</dbReference>
<evidence type="ECO:0000256" key="3">
    <source>
        <dbReference type="ARBA" id="ARBA00022475"/>
    </source>
</evidence>
<evidence type="ECO:0000256" key="7">
    <source>
        <dbReference type="RuleBase" id="RU363032"/>
    </source>
</evidence>
<keyword evidence="6 7" id="KW-0472">Membrane</keyword>